<dbReference type="InterPro" id="IPR051803">
    <property type="entry name" value="TA_system_RelE-like_toxin"/>
</dbReference>
<dbReference type="KEGG" id="sted:SPTER_26650"/>
<dbReference type="EMBL" id="CP036259">
    <property type="protein sequence ID" value="QDR81289.1"/>
    <property type="molecule type" value="Genomic_DNA"/>
</dbReference>
<proteinExistence type="inferred from homology"/>
<name>A0A517DVA4_9FIRM</name>
<organism evidence="3 4">
    <name type="scientific">Sporomusa termitida</name>
    <dbReference type="NCBI Taxonomy" id="2377"/>
    <lineage>
        <taxon>Bacteria</taxon>
        <taxon>Bacillati</taxon>
        <taxon>Bacillota</taxon>
        <taxon>Negativicutes</taxon>
        <taxon>Selenomonadales</taxon>
        <taxon>Sporomusaceae</taxon>
        <taxon>Sporomusa</taxon>
    </lineage>
</organism>
<dbReference type="Gene3D" id="3.30.2310.20">
    <property type="entry name" value="RelE-like"/>
    <property type="match status" value="1"/>
</dbReference>
<gene>
    <name evidence="3" type="ORF">SPTER_26650</name>
</gene>
<evidence type="ECO:0000313" key="3">
    <source>
        <dbReference type="EMBL" id="QDR81289.1"/>
    </source>
</evidence>
<dbReference type="SUPFAM" id="SSF143011">
    <property type="entry name" value="RelE-like"/>
    <property type="match status" value="1"/>
</dbReference>
<keyword evidence="4" id="KW-1185">Reference proteome</keyword>
<dbReference type="InterPro" id="IPR007712">
    <property type="entry name" value="RelE/ParE_toxin"/>
</dbReference>
<comment type="similarity">
    <text evidence="1">Belongs to the RelE toxin family.</text>
</comment>
<accession>A0A517DVA4</accession>
<evidence type="ECO:0000256" key="2">
    <source>
        <dbReference type="ARBA" id="ARBA00022649"/>
    </source>
</evidence>
<evidence type="ECO:0000256" key="1">
    <source>
        <dbReference type="ARBA" id="ARBA00006226"/>
    </source>
</evidence>
<protein>
    <submittedName>
        <fullName evidence="3">ParE toxin of type II toxin-antitoxin system, parDE</fullName>
    </submittedName>
</protein>
<dbReference type="Proteomes" id="UP000320776">
    <property type="component" value="Chromosome"/>
</dbReference>
<evidence type="ECO:0000313" key="4">
    <source>
        <dbReference type="Proteomes" id="UP000320776"/>
    </source>
</evidence>
<dbReference type="PANTHER" id="PTHR33755">
    <property type="entry name" value="TOXIN PARE1-RELATED"/>
    <property type="match status" value="1"/>
</dbReference>
<dbReference type="AlphaFoldDB" id="A0A517DVA4"/>
<sequence length="106" mass="12117">MGMSKKYRIEIAPSAAKDLKEIIRFIARDNATAAQTLAKSIRDKINTVLTANPFLCTILLDYPALATAGYRRLAVHKHYSVLYVIVNSSVKIMHIWDNRRNWDLIE</sequence>
<keyword evidence="2" id="KW-1277">Toxin-antitoxin system</keyword>
<dbReference type="InterPro" id="IPR035093">
    <property type="entry name" value="RelE/ParE_toxin_dom_sf"/>
</dbReference>
<reference evidence="3 4" key="1">
    <citation type="submission" date="2019-02" db="EMBL/GenBank/DDBJ databases">
        <title>Closed genome of Sporomusa termitida DSM 4440.</title>
        <authorList>
            <person name="Poehlein A."/>
            <person name="Daniel R."/>
        </authorList>
    </citation>
    <scope>NUCLEOTIDE SEQUENCE [LARGE SCALE GENOMIC DNA]</scope>
    <source>
        <strain evidence="3 4">DSM 4440</strain>
    </source>
</reference>
<dbReference type="Pfam" id="PF05016">
    <property type="entry name" value="ParE_toxin"/>
    <property type="match status" value="1"/>
</dbReference>